<gene>
    <name evidence="1" type="ORF">LVIROSA_LOCUS27012</name>
</gene>
<protein>
    <submittedName>
        <fullName evidence="1">Uncharacterized protein</fullName>
    </submittedName>
</protein>
<comment type="caution">
    <text evidence="1">The sequence shown here is derived from an EMBL/GenBank/DDBJ whole genome shotgun (WGS) entry which is preliminary data.</text>
</comment>
<sequence>MINFRRRAQQQLRLVPLEGVFGGFARRKGKRSARLGSLGRRLIRERGNEQKHHFKHDDWIENMKAENLFDDCRFIAMKREQDGSSEAPFYLLRQCDMRGGDGWIKGSNQAAISNSSEDFGTNTR</sequence>
<dbReference type="Proteomes" id="UP001157418">
    <property type="component" value="Unassembled WGS sequence"/>
</dbReference>
<dbReference type="EMBL" id="CAKMRJ010005412">
    <property type="protein sequence ID" value="CAH1440908.1"/>
    <property type="molecule type" value="Genomic_DNA"/>
</dbReference>
<accession>A0AAU9NSX9</accession>
<organism evidence="1 2">
    <name type="scientific">Lactuca virosa</name>
    <dbReference type="NCBI Taxonomy" id="75947"/>
    <lineage>
        <taxon>Eukaryota</taxon>
        <taxon>Viridiplantae</taxon>
        <taxon>Streptophyta</taxon>
        <taxon>Embryophyta</taxon>
        <taxon>Tracheophyta</taxon>
        <taxon>Spermatophyta</taxon>
        <taxon>Magnoliopsida</taxon>
        <taxon>eudicotyledons</taxon>
        <taxon>Gunneridae</taxon>
        <taxon>Pentapetalae</taxon>
        <taxon>asterids</taxon>
        <taxon>campanulids</taxon>
        <taxon>Asterales</taxon>
        <taxon>Asteraceae</taxon>
        <taxon>Cichorioideae</taxon>
        <taxon>Cichorieae</taxon>
        <taxon>Lactucinae</taxon>
        <taxon>Lactuca</taxon>
    </lineage>
</organism>
<proteinExistence type="predicted"/>
<reference evidence="1 2" key="1">
    <citation type="submission" date="2022-01" db="EMBL/GenBank/DDBJ databases">
        <authorList>
            <person name="Xiong W."/>
            <person name="Schranz E."/>
        </authorList>
    </citation>
    <scope>NUCLEOTIDE SEQUENCE [LARGE SCALE GENOMIC DNA]</scope>
</reference>
<keyword evidence="2" id="KW-1185">Reference proteome</keyword>
<evidence type="ECO:0000313" key="2">
    <source>
        <dbReference type="Proteomes" id="UP001157418"/>
    </source>
</evidence>
<evidence type="ECO:0000313" key="1">
    <source>
        <dbReference type="EMBL" id="CAH1440908.1"/>
    </source>
</evidence>
<name>A0AAU9NSX9_9ASTR</name>
<dbReference type="AlphaFoldDB" id="A0AAU9NSX9"/>